<comment type="subcellular location">
    <subcellularLocation>
        <location evidence="1">Cell membrane</location>
        <topology evidence="1">Multi-pass membrane protein</topology>
    </subcellularLocation>
</comment>
<accession>A0A069RD03</accession>
<comment type="similarity">
    <text evidence="2">Belongs to the CpsC/CapA family.</text>
</comment>
<evidence type="ECO:0000256" key="1">
    <source>
        <dbReference type="ARBA" id="ARBA00004651"/>
    </source>
</evidence>
<evidence type="ECO:0000313" key="9">
    <source>
        <dbReference type="EMBL" id="KDR94623.1"/>
    </source>
</evidence>
<evidence type="ECO:0000256" key="7">
    <source>
        <dbReference type="SAM" id="Phobius"/>
    </source>
</evidence>
<keyword evidence="4 7" id="KW-0812">Transmembrane</keyword>
<dbReference type="OrthoDB" id="2360475at2"/>
<dbReference type="Proteomes" id="UP000027946">
    <property type="component" value="Unassembled WGS sequence"/>
</dbReference>
<reference evidence="9 10" key="1">
    <citation type="submission" date="2014-03" db="EMBL/GenBank/DDBJ databases">
        <title>Genome sequence of Clostridium litorale W6, DSM 5388.</title>
        <authorList>
            <person name="Poehlein A."/>
            <person name="Jagirdar A."/>
            <person name="Khonsari B."/>
            <person name="Chibani C.M."/>
            <person name="Gutierrez Gutierrez D.A."/>
            <person name="Davydova E."/>
            <person name="Alghaithi H.S."/>
            <person name="Nair K.P."/>
            <person name="Dhamotharan K."/>
            <person name="Chandran L."/>
            <person name="G W."/>
            <person name="Daniel R."/>
        </authorList>
    </citation>
    <scope>NUCLEOTIDE SEQUENCE [LARGE SCALE GENOMIC DNA]</scope>
    <source>
        <strain evidence="9 10">W6</strain>
    </source>
</reference>
<dbReference type="AlphaFoldDB" id="A0A069RD03"/>
<evidence type="ECO:0000256" key="6">
    <source>
        <dbReference type="ARBA" id="ARBA00023136"/>
    </source>
</evidence>
<dbReference type="InterPro" id="IPR050445">
    <property type="entry name" value="Bact_polysacc_biosynth/exp"/>
</dbReference>
<comment type="caution">
    <text evidence="9">The sequence shown here is derived from an EMBL/GenBank/DDBJ whole genome shotgun (WGS) entry which is preliminary data.</text>
</comment>
<dbReference type="PANTHER" id="PTHR32309">
    <property type="entry name" value="TYROSINE-PROTEIN KINASE"/>
    <property type="match status" value="1"/>
</dbReference>
<proteinExistence type="inferred from homology"/>
<dbReference type="Pfam" id="PF02706">
    <property type="entry name" value="Wzz"/>
    <property type="match status" value="1"/>
</dbReference>
<keyword evidence="3" id="KW-1003">Cell membrane</keyword>
<evidence type="ECO:0000256" key="3">
    <source>
        <dbReference type="ARBA" id="ARBA00022475"/>
    </source>
</evidence>
<keyword evidence="10" id="KW-1185">Reference proteome</keyword>
<protein>
    <submittedName>
        <fullName evidence="9">Chain length determinant family protein</fullName>
    </submittedName>
</protein>
<dbReference type="eggNOG" id="COG3944">
    <property type="taxonomic scope" value="Bacteria"/>
</dbReference>
<dbReference type="EMBL" id="JJMM01000014">
    <property type="protein sequence ID" value="KDR94623.1"/>
    <property type="molecule type" value="Genomic_DNA"/>
</dbReference>
<sequence length="237" mass="25949">MTNTIQFREYIHILIRRTRMLAGTTAAAVIISIFVNYVVLDPVYTASTTIIVKGTGEKAFGQYGDIMLSQELVKTCAEISKSNAVMGRVFSDLGLGGDYEEFKKSVNIRIVKETGIIKITASSKNASKAPDISNSLAKALSDEASRVIGKDTLSIIDIAQKPMHPSSPRRLLNTGISAFLAIVTGVFAVFLLEYTDTTVKSSADIERDFKLKVIGVVPNFEKSESVAKIKNSRHKRR</sequence>
<dbReference type="RefSeq" id="WP_159434336.1">
    <property type="nucleotide sequence ID" value="NZ_FSRH01000015.1"/>
</dbReference>
<evidence type="ECO:0000256" key="2">
    <source>
        <dbReference type="ARBA" id="ARBA00006683"/>
    </source>
</evidence>
<evidence type="ECO:0000256" key="5">
    <source>
        <dbReference type="ARBA" id="ARBA00022989"/>
    </source>
</evidence>
<dbReference type="GO" id="GO:0005886">
    <property type="term" value="C:plasma membrane"/>
    <property type="evidence" value="ECO:0007669"/>
    <property type="project" value="UniProtKB-SubCell"/>
</dbReference>
<dbReference type="PANTHER" id="PTHR32309:SF13">
    <property type="entry name" value="FERRIC ENTEROBACTIN TRANSPORT PROTEIN FEPE"/>
    <property type="match status" value="1"/>
</dbReference>
<feature type="transmembrane region" description="Helical" evidence="7">
    <location>
        <begin position="171"/>
        <end position="192"/>
    </location>
</feature>
<evidence type="ECO:0000259" key="8">
    <source>
        <dbReference type="Pfam" id="PF02706"/>
    </source>
</evidence>
<gene>
    <name evidence="9" type="ORF">CLIT_14c00840</name>
</gene>
<evidence type="ECO:0000313" key="10">
    <source>
        <dbReference type="Proteomes" id="UP000027946"/>
    </source>
</evidence>
<name>A0A069RD03_PEPLI</name>
<feature type="transmembrane region" description="Helical" evidence="7">
    <location>
        <begin position="20"/>
        <end position="39"/>
    </location>
</feature>
<dbReference type="GO" id="GO:0004713">
    <property type="term" value="F:protein tyrosine kinase activity"/>
    <property type="evidence" value="ECO:0007669"/>
    <property type="project" value="TreeGrafter"/>
</dbReference>
<dbReference type="STRING" id="1121324.CLIT_14c00840"/>
<organism evidence="9 10">
    <name type="scientific">Peptoclostridium litorale DSM 5388</name>
    <dbReference type="NCBI Taxonomy" id="1121324"/>
    <lineage>
        <taxon>Bacteria</taxon>
        <taxon>Bacillati</taxon>
        <taxon>Bacillota</taxon>
        <taxon>Clostridia</taxon>
        <taxon>Peptostreptococcales</taxon>
        <taxon>Peptoclostridiaceae</taxon>
        <taxon>Peptoclostridium</taxon>
    </lineage>
</organism>
<dbReference type="InterPro" id="IPR003856">
    <property type="entry name" value="LPS_length_determ_N"/>
</dbReference>
<keyword evidence="5 7" id="KW-1133">Transmembrane helix</keyword>
<evidence type="ECO:0000256" key="4">
    <source>
        <dbReference type="ARBA" id="ARBA00022692"/>
    </source>
</evidence>
<feature type="domain" description="Polysaccharide chain length determinant N-terminal" evidence="8">
    <location>
        <begin position="3"/>
        <end position="93"/>
    </location>
</feature>
<keyword evidence="6 7" id="KW-0472">Membrane</keyword>